<proteinExistence type="predicted"/>
<protein>
    <recommendedName>
        <fullName evidence="2">DUF3615 domain-containing protein</fullName>
    </recommendedName>
</protein>
<dbReference type="PANTHER" id="PTHR33326">
    <property type="entry name" value="OS05G0543800 PROTEIN"/>
    <property type="match status" value="1"/>
</dbReference>
<sequence>MRRRLVLTSSSASPPARSTLPPFAESGGRRRRTSSRKELPVALHLPKVEAEVLLPQPKAGSSAGDDGNNVDESSDEASLAELGVKVFPNMPPQSAANTWVRFVNNAKACINHYNKKYQEKDPLLLGEQDGSYYYHINFHAQDKKGHAQLFFGEIRVCVVPKEEDATCCSPVSPSDAGGKRLQTVEEAMKYKFPTWGTAGMDEECCYGCYPAMKHPKGTCYVAGHVADPRQYFVPDK</sequence>
<gene>
    <name evidence="3" type="ORF">PAHAL_1G041300</name>
</gene>
<evidence type="ECO:0000313" key="3">
    <source>
        <dbReference type="EMBL" id="PVH65626.1"/>
    </source>
</evidence>
<accession>A0A2T8KTY7</accession>
<dbReference type="EMBL" id="CM008046">
    <property type="protein sequence ID" value="PVH65626.1"/>
    <property type="molecule type" value="Genomic_DNA"/>
</dbReference>
<dbReference type="Proteomes" id="UP000243499">
    <property type="component" value="Chromosome 1"/>
</dbReference>
<feature type="region of interest" description="Disordered" evidence="1">
    <location>
        <begin position="53"/>
        <end position="75"/>
    </location>
</feature>
<dbReference type="AlphaFoldDB" id="A0A2T8KTY7"/>
<dbReference type="InterPro" id="IPR022059">
    <property type="entry name" value="DUF3615"/>
</dbReference>
<feature type="region of interest" description="Disordered" evidence="1">
    <location>
        <begin position="1"/>
        <end position="41"/>
    </location>
</feature>
<dbReference type="Gramene" id="PVH65626">
    <property type="protein sequence ID" value="PVH65626"/>
    <property type="gene ID" value="PAHAL_1G041300"/>
</dbReference>
<feature type="domain" description="DUF3615" evidence="2">
    <location>
        <begin position="107"/>
        <end position="215"/>
    </location>
</feature>
<evidence type="ECO:0000256" key="1">
    <source>
        <dbReference type="SAM" id="MobiDB-lite"/>
    </source>
</evidence>
<name>A0A2T8KTY7_9POAL</name>
<evidence type="ECO:0000259" key="2">
    <source>
        <dbReference type="Pfam" id="PF12274"/>
    </source>
</evidence>
<dbReference type="PANTHER" id="PTHR33326:SF45">
    <property type="entry name" value="OS05G0477500 PROTEIN"/>
    <property type="match status" value="1"/>
</dbReference>
<dbReference type="Pfam" id="PF12274">
    <property type="entry name" value="DUF3615"/>
    <property type="match status" value="1"/>
</dbReference>
<organism evidence="3">
    <name type="scientific">Panicum hallii</name>
    <dbReference type="NCBI Taxonomy" id="206008"/>
    <lineage>
        <taxon>Eukaryota</taxon>
        <taxon>Viridiplantae</taxon>
        <taxon>Streptophyta</taxon>
        <taxon>Embryophyta</taxon>
        <taxon>Tracheophyta</taxon>
        <taxon>Spermatophyta</taxon>
        <taxon>Magnoliopsida</taxon>
        <taxon>Liliopsida</taxon>
        <taxon>Poales</taxon>
        <taxon>Poaceae</taxon>
        <taxon>PACMAD clade</taxon>
        <taxon>Panicoideae</taxon>
        <taxon>Panicodae</taxon>
        <taxon>Paniceae</taxon>
        <taxon>Panicinae</taxon>
        <taxon>Panicum</taxon>
        <taxon>Panicum sect. Panicum</taxon>
    </lineage>
</organism>
<reference evidence="3" key="1">
    <citation type="submission" date="2018-04" db="EMBL/GenBank/DDBJ databases">
        <title>WGS assembly of Panicum hallii.</title>
        <authorList>
            <person name="Lovell J."/>
            <person name="Jenkins J."/>
            <person name="Lowry D."/>
            <person name="Mamidi S."/>
            <person name="Sreedasyam A."/>
            <person name="Weng X."/>
            <person name="Barry K."/>
            <person name="Bonette J."/>
            <person name="Campitelli B."/>
            <person name="Daum C."/>
            <person name="Gordon S."/>
            <person name="Gould B."/>
            <person name="Lipzen A."/>
            <person name="Macqueen A."/>
            <person name="Palacio-Mejia J."/>
            <person name="Plott C."/>
            <person name="Shakirov E."/>
            <person name="Shu S."/>
            <person name="Yoshinaga Y."/>
            <person name="Zane M."/>
            <person name="Rokhsar D."/>
            <person name="Grimwood J."/>
            <person name="Schmutz J."/>
            <person name="Juenger T."/>
        </authorList>
    </citation>
    <scope>NUCLEOTIDE SEQUENCE [LARGE SCALE GENOMIC DNA]</scope>
    <source>
        <strain evidence="3">FIL2</strain>
    </source>
</reference>
<feature type="compositionally biased region" description="Low complexity" evidence="1">
    <location>
        <begin position="7"/>
        <end position="22"/>
    </location>
</feature>